<dbReference type="Pfam" id="PF00069">
    <property type="entry name" value="Pkinase"/>
    <property type="match status" value="1"/>
</dbReference>
<comment type="similarity">
    <text evidence="2">Belongs to the protein kinase superfamily. STE Ser/Thr protein kinase family. COT1 subfamily.</text>
</comment>
<dbReference type="Gene3D" id="1.10.510.10">
    <property type="entry name" value="Transferase(Phosphotransferase) domain 1"/>
    <property type="match status" value="1"/>
</dbReference>
<evidence type="ECO:0000259" key="6">
    <source>
        <dbReference type="PROSITE" id="PS50011"/>
    </source>
</evidence>
<dbReference type="GO" id="GO:0004674">
    <property type="term" value="F:protein serine/threonine kinase activity"/>
    <property type="evidence" value="ECO:0007669"/>
    <property type="project" value="UniProtKB-EC"/>
</dbReference>
<dbReference type="InParanoid" id="J4G2T1"/>
<proteinExistence type="inferred from homology"/>
<reference evidence="7 8" key="1">
    <citation type="journal article" date="2012" name="Appl. Environ. Microbiol.">
        <title>Short-read sequencing for genomic analysis of the brown rot fungus Fibroporia radiculosa.</title>
        <authorList>
            <person name="Tang J.D."/>
            <person name="Perkins A.D."/>
            <person name="Sonstegard T.S."/>
            <person name="Schroeder S.G."/>
            <person name="Burgess S.C."/>
            <person name="Diehl S.V."/>
        </authorList>
    </citation>
    <scope>NUCLEOTIDE SEQUENCE [LARGE SCALE GENOMIC DNA]</scope>
    <source>
        <strain evidence="7 8">TFFH 294</strain>
    </source>
</reference>
<dbReference type="Proteomes" id="UP000006352">
    <property type="component" value="Unassembled WGS sequence"/>
</dbReference>
<protein>
    <recommendedName>
        <fullName evidence="6">Protein kinase domain-containing protein</fullName>
    </recommendedName>
</protein>
<sequence>MSLSWSKRKSRLAALLNIDEDEDAQALALDRILHGQNVIGKTSKTTQIDSLRFSDGDLDVVGTLEYGQYGVIDVVTCKLDGCVYVRKSTEKRFALKMHDASGRPQFERDILLAARRTESRWAPHLLAAFQTSTHLNLVMSYAEGGTLWDVLESSPHDGRILESDLRWWAPQLVSAIEWCHSQGFAHRDIKPHNFVLTPGANVLLIDFGSAAPLLPPASDGSQVVPKQYCLVPCGTCDYISPEILQAHEEALVALEMADDDNLPPPRDGEGGYGRETDWWSMGAMLYEMVYGVAPFFAKDIRRTYIKITDHHNNLRLLTSAELRLGRTSAHEIKEHPFFDGTDWSRLHETQKPDELHLPQFTYSTPVVATDVSQASLLSPQDASESRPFAFSALFQSSPPSTQGASTHLLSLSNMTTRSAIHELPIASFIGFSWGPSQDAFKKAASQTSPIPIDVNTPRPLRCFSVSTTPFLQPPTKQAQATPIIQRYPFATPVRPNLATPYQTLPRASTIRRTAPRRAVSDREALKQLVDCVGMSARKKVLESGRKPRILTSFSRSSTLKELRFDTSVAVVGATGGVSFKAESATITTQSEDTFGTSSVLSGMASMSAGAASATQEILVPDLSFSDVDSDIPYSPSPSPRPGSAMSILSRRSQTPTTTSFNLFRAGMVSQRSADGFKRPTPTAEMAHFPSREITRINPKDAEAGEHTSYVSYDLFDDFEKRYTVLLEDISGLELRLARISTSFRNSS</sequence>
<evidence type="ECO:0000256" key="5">
    <source>
        <dbReference type="SAM" id="MobiDB-lite"/>
    </source>
</evidence>
<evidence type="ECO:0000313" key="7">
    <source>
        <dbReference type="EMBL" id="CCM00758.1"/>
    </source>
</evidence>
<name>J4G2T1_9APHY</name>
<comment type="catalytic activity">
    <reaction evidence="4">
        <text>L-seryl-[protein] + ATP = O-phospho-L-seryl-[protein] + ADP + H(+)</text>
        <dbReference type="Rhea" id="RHEA:17989"/>
        <dbReference type="Rhea" id="RHEA-COMP:9863"/>
        <dbReference type="Rhea" id="RHEA-COMP:11604"/>
        <dbReference type="ChEBI" id="CHEBI:15378"/>
        <dbReference type="ChEBI" id="CHEBI:29999"/>
        <dbReference type="ChEBI" id="CHEBI:30616"/>
        <dbReference type="ChEBI" id="CHEBI:83421"/>
        <dbReference type="ChEBI" id="CHEBI:456216"/>
        <dbReference type="EC" id="2.7.11.1"/>
    </reaction>
</comment>
<evidence type="ECO:0000256" key="2">
    <source>
        <dbReference type="ARBA" id="ARBA00038271"/>
    </source>
</evidence>
<dbReference type="InterPro" id="IPR011009">
    <property type="entry name" value="Kinase-like_dom_sf"/>
</dbReference>
<dbReference type="PROSITE" id="PS00108">
    <property type="entry name" value="PROTEIN_KINASE_ST"/>
    <property type="match status" value="1"/>
</dbReference>
<dbReference type="GO" id="GO:0031032">
    <property type="term" value="P:actomyosin structure organization"/>
    <property type="evidence" value="ECO:0007669"/>
    <property type="project" value="TreeGrafter"/>
</dbReference>
<feature type="domain" description="Protein kinase" evidence="6">
    <location>
        <begin position="58"/>
        <end position="338"/>
    </location>
</feature>
<feature type="region of interest" description="Disordered" evidence="5">
    <location>
        <begin position="632"/>
        <end position="655"/>
    </location>
</feature>
<dbReference type="InterPro" id="IPR050839">
    <property type="entry name" value="Rho-assoc_Ser/Thr_Kinase"/>
</dbReference>
<dbReference type="GO" id="GO:0005856">
    <property type="term" value="C:cytoskeleton"/>
    <property type="evidence" value="ECO:0007669"/>
    <property type="project" value="TreeGrafter"/>
</dbReference>
<dbReference type="SMART" id="SM00220">
    <property type="entry name" value="S_TKc"/>
    <property type="match status" value="1"/>
</dbReference>
<dbReference type="Gene3D" id="3.30.200.20">
    <property type="entry name" value="Phosphorylase Kinase, domain 1"/>
    <property type="match status" value="1"/>
</dbReference>
<dbReference type="GeneID" id="24095669"/>
<dbReference type="GO" id="GO:0005524">
    <property type="term" value="F:ATP binding"/>
    <property type="evidence" value="ECO:0007669"/>
    <property type="project" value="InterPro"/>
</dbReference>
<organism evidence="7 8">
    <name type="scientific">Fibroporia radiculosa</name>
    <dbReference type="NCBI Taxonomy" id="599839"/>
    <lineage>
        <taxon>Eukaryota</taxon>
        <taxon>Fungi</taxon>
        <taxon>Dikarya</taxon>
        <taxon>Basidiomycota</taxon>
        <taxon>Agaricomycotina</taxon>
        <taxon>Agaricomycetes</taxon>
        <taxon>Polyporales</taxon>
        <taxon>Fibroporiaceae</taxon>
        <taxon>Fibroporia</taxon>
    </lineage>
</organism>
<evidence type="ECO:0000256" key="1">
    <source>
        <dbReference type="ARBA" id="ARBA00022553"/>
    </source>
</evidence>
<dbReference type="SUPFAM" id="SSF56112">
    <property type="entry name" value="Protein kinase-like (PK-like)"/>
    <property type="match status" value="1"/>
</dbReference>
<dbReference type="GO" id="GO:0005737">
    <property type="term" value="C:cytoplasm"/>
    <property type="evidence" value="ECO:0007669"/>
    <property type="project" value="TreeGrafter"/>
</dbReference>
<evidence type="ECO:0000256" key="3">
    <source>
        <dbReference type="ARBA" id="ARBA00047899"/>
    </source>
</evidence>
<dbReference type="PANTHER" id="PTHR22988">
    <property type="entry name" value="MYOTONIC DYSTROPHY S/T KINASE-RELATED"/>
    <property type="match status" value="1"/>
</dbReference>
<dbReference type="EMBL" id="HE797002">
    <property type="protein sequence ID" value="CCM00758.1"/>
    <property type="molecule type" value="Genomic_DNA"/>
</dbReference>
<keyword evidence="1" id="KW-0597">Phosphoprotein</keyword>
<evidence type="ECO:0000313" key="8">
    <source>
        <dbReference type="Proteomes" id="UP000006352"/>
    </source>
</evidence>
<dbReference type="RefSeq" id="XP_012180041.1">
    <property type="nucleotide sequence ID" value="XM_012324651.1"/>
</dbReference>
<dbReference type="OrthoDB" id="3359639at2759"/>
<dbReference type="PANTHER" id="PTHR22988:SF71">
    <property type="entry name" value="CITRON RHO-INTERACTING KINASE"/>
    <property type="match status" value="1"/>
</dbReference>
<keyword evidence="8" id="KW-1185">Reference proteome</keyword>
<accession>J4G2T1</accession>
<dbReference type="InterPro" id="IPR000719">
    <property type="entry name" value="Prot_kinase_dom"/>
</dbReference>
<gene>
    <name evidence="7" type="ORF">FIBRA_02798</name>
</gene>
<dbReference type="HOGENOM" id="CLU_013540_0_0_1"/>
<comment type="catalytic activity">
    <reaction evidence="3">
        <text>L-threonyl-[protein] + ATP = O-phospho-L-threonyl-[protein] + ADP + H(+)</text>
        <dbReference type="Rhea" id="RHEA:46608"/>
        <dbReference type="Rhea" id="RHEA-COMP:11060"/>
        <dbReference type="Rhea" id="RHEA-COMP:11605"/>
        <dbReference type="ChEBI" id="CHEBI:15378"/>
        <dbReference type="ChEBI" id="CHEBI:30013"/>
        <dbReference type="ChEBI" id="CHEBI:30616"/>
        <dbReference type="ChEBI" id="CHEBI:61977"/>
        <dbReference type="ChEBI" id="CHEBI:456216"/>
        <dbReference type="EC" id="2.7.11.1"/>
    </reaction>
</comment>
<dbReference type="PROSITE" id="PS50011">
    <property type="entry name" value="PROTEIN_KINASE_DOM"/>
    <property type="match status" value="1"/>
</dbReference>
<evidence type="ECO:0000256" key="4">
    <source>
        <dbReference type="ARBA" id="ARBA00048679"/>
    </source>
</evidence>
<dbReference type="AlphaFoldDB" id="J4G2T1"/>
<dbReference type="InterPro" id="IPR008271">
    <property type="entry name" value="Ser/Thr_kinase_AS"/>
</dbReference>
<dbReference type="STRING" id="599839.J4G2T1"/>